<dbReference type="GO" id="GO:0043657">
    <property type="term" value="C:host cell"/>
    <property type="evidence" value="ECO:0007669"/>
    <property type="project" value="UniProtKB-SubCell"/>
</dbReference>
<dbReference type="GO" id="GO:0005576">
    <property type="term" value="C:extracellular region"/>
    <property type="evidence" value="ECO:0007669"/>
    <property type="project" value="UniProtKB-SubCell"/>
</dbReference>
<evidence type="ECO:0000313" key="6">
    <source>
        <dbReference type="Proteomes" id="UP000307440"/>
    </source>
</evidence>
<dbReference type="EMBL" id="ML210349">
    <property type="protein sequence ID" value="TFK19284.1"/>
    <property type="molecule type" value="Genomic_DNA"/>
</dbReference>
<evidence type="ECO:0000256" key="2">
    <source>
        <dbReference type="ARBA" id="ARBA00004613"/>
    </source>
</evidence>
<dbReference type="AlphaFoldDB" id="A0A5C3KH39"/>
<dbReference type="Proteomes" id="UP000307440">
    <property type="component" value="Unassembled WGS sequence"/>
</dbReference>
<feature type="domain" description="Crinkler effector protein N-terminal" evidence="4">
    <location>
        <begin position="5"/>
        <end position="102"/>
    </location>
</feature>
<gene>
    <name evidence="5" type="ORF">FA15DRAFT_697628</name>
</gene>
<keyword evidence="6" id="KW-1185">Reference proteome</keyword>
<protein>
    <recommendedName>
        <fullName evidence="4">Crinkler effector protein N-terminal domain-containing protein</fullName>
    </recommendedName>
</protein>
<sequence>MMSTIALRCLVSGDGKEKVFTVKIASNDDVSILKDMIKEKVPLYAGIAAKDMQLFKVSLPVANAEQARDPGKIRGAEKLSSPIDEISDVFWYPQKGHIHVVVLAPPVTLTTPLYNFACYYPGETPYFLTVSVKPDVHIDGLVDAIRQKLRARGKKFRPNDELTVYKTDILMMPEDDLAPRALKFLSKHSEFKSTALNLMQRVGAVFDHDCHQDDRVDILIADSEVLDRVQYLDCPCTLQ</sequence>
<keyword evidence="3" id="KW-0964">Secreted</keyword>
<evidence type="ECO:0000256" key="1">
    <source>
        <dbReference type="ARBA" id="ARBA00004340"/>
    </source>
</evidence>
<organism evidence="5 6">
    <name type="scientific">Coprinopsis marcescibilis</name>
    <name type="common">Agaric fungus</name>
    <name type="synonym">Psathyrella marcescibilis</name>
    <dbReference type="NCBI Taxonomy" id="230819"/>
    <lineage>
        <taxon>Eukaryota</taxon>
        <taxon>Fungi</taxon>
        <taxon>Dikarya</taxon>
        <taxon>Basidiomycota</taxon>
        <taxon>Agaricomycotina</taxon>
        <taxon>Agaricomycetes</taxon>
        <taxon>Agaricomycetidae</taxon>
        <taxon>Agaricales</taxon>
        <taxon>Agaricineae</taxon>
        <taxon>Psathyrellaceae</taxon>
        <taxon>Coprinopsis</taxon>
    </lineage>
</organism>
<evidence type="ECO:0000259" key="4">
    <source>
        <dbReference type="Pfam" id="PF20147"/>
    </source>
</evidence>
<evidence type="ECO:0000256" key="3">
    <source>
        <dbReference type="ARBA" id="ARBA00022525"/>
    </source>
</evidence>
<dbReference type="OrthoDB" id="3032623at2759"/>
<proteinExistence type="predicted"/>
<reference evidence="5 6" key="1">
    <citation type="journal article" date="2019" name="Nat. Ecol. Evol.">
        <title>Megaphylogeny resolves global patterns of mushroom evolution.</title>
        <authorList>
            <person name="Varga T."/>
            <person name="Krizsan K."/>
            <person name="Foldi C."/>
            <person name="Dima B."/>
            <person name="Sanchez-Garcia M."/>
            <person name="Sanchez-Ramirez S."/>
            <person name="Szollosi G.J."/>
            <person name="Szarkandi J.G."/>
            <person name="Papp V."/>
            <person name="Albert L."/>
            <person name="Andreopoulos W."/>
            <person name="Angelini C."/>
            <person name="Antonin V."/>
            <person name="Barry K.W."/>
            <person name="Bougher N.L."/>
            <person name="Buchanan P."/>
            <person name="Buyck B."/>
            <person name="Bense V."/>
            <person name="Catcheside P."/>
            <person name="Chovatia M."/>
            <person name="Cooper J."/>
            <person name="Damon W."/>
            <person name="Desjardin D."/>
            <person name="Finy P."/>
            <person name="Geml J."/>
            <person name="Haridas S."/>
            <person name="Hughes K."/>
            <person name="Justo A."/>
            <person name="Karasinski D."/>
            <person name="Kautmanova I."/>
            <person name="Kiss B."/>
            <person name="Kocsube S."/>
            <person name="Kotiranta H."/>
            <person name="LaButti K.M."/>
            <person name="Lechner B.E."/>
            <person name="Liimatainen K."/>
            <person name="Lipzen A."/>
            <person name="Lukacs Z."/>
            <person name="Mihaltcheva S."/>
            <person name="Morgado L.N."/>
            <person name="Niskanen T."/>
            <person name="Noordeloos M.E."/>
            <person name="Ohm R.A."/>
            <person name="Ortiz-Santana B."/>
            <person name="Ovrebo C."/>
            <person name="Racz N."/>
            <person name="Riley R."/>
            <person name="Savchenko A."/>
            <person name="Shiryaev A."/>
            <person name="Soop K."/>
            <person name="Spirin V."/>
            <person name="Szebenyi C."/>
            <person name="Tomsovsky M."/>
            <person name="Tulloss R.E."/>
            <person name="Uehling J."/>
            <person name="Grigoriev I.V."/>
            <person name="Vagvolgyi C."/>
            <person name="Papp T."/>
            <person name="Martin F.M."/>
            <person name="Miettinen O."/>
            <person name="Hibbett D.S."/>
            <person name="Nagy L.G."/>
        </authorList>
    </citation>
    <scope>NUCLEOTIDE SEQUENCE [LARGE SCALE GENOMIC DNA]</scope>
    <source>
        <strain evidence="5 6">CBS 121175</strain>
    </source>
</reference>
<dbReference type="Pfam" id="PF20147">
    <property type="entry name" value="Crinkler"/>
    <property type="match status" value="1"/>
</dbReference>
<name>A0A5C3KH39_COPMA</name>
<evidence type="ECO:0000313" key="5">
    <source>
        <dbReference type="EMBL" id="TFK19284.1"/>
    </source>
</evidence>
<accession>A0A5C3KH39</accession>
<comment type="subcellular location">
    <subcellularLocation>
        <location evidence="1">Host cell</location>
    </subcellularLocation>
    <subcellularLocation>
        <location evidence="2">Secreted</location>
    </subcellularLocation>
</comment>
<dbReference type="InterPro" id="IPR045379">
    <property type="entry name" value="Crinkler_N"/>
</dbReference>